<reference evidence="5" key="1">
    <citation type="submission" date="2020-10" db="EMBL/GenBank/DDBJ databases">
        <authorList>
            <person name="Gilroy R."/>
        </authorList>
    </citation>
    <scope>NUCLEOTIDE SEQUENCE</scope>
    <source>
        <strain evidence="5">17213</strain>
    </source>
</reference>
<evidence type="ECO:0000259" key="4">
    <source>
        <dbReference type="Pfam" id="PF12682"/>
    </source>
</evidence>
<evidence type="ECO:0000313" key="6">
    <source>
        <dbReference type="Proteomes" id="UP000823631"/>
    </source>
</evidence>
<dbReference type="Gene3D" id="3.40.50.360">
    <property type="match status" value="1"/>
</dbReference>
<gene>
    <name evidence="5" type="ORF">IAB19_07085</name>
</gene>
<dbReference type="InterPro" id="IPR008254">
    <property type="entry name" value="Flavodoxin/NO_synth"/>
</dbReference>
<dbReference type="PANTHER" id="PTHR39201:SF1">
    <property type="entry name" value="FLAVODOXIN-LIKE DOMAIN-CONTAINING PROTEIN"/>
    <property type="match status" value="1"/>
</dbReference>
<dbReference type="AlphaFoldDB" id="A0A9D9GT41"/>
<evidence type="ECO:0000256" key="2">
    <source>
        <dbReference type="ARBA" id="ARBA00022643"/>
    </source>
</evidence>
<keyword evidence="1" id="KW-0285">Flavoprotein</keyword>
<sequence>MRKFTKITAICGVFAAVMAAGSALAADFSTHKTAVLYYTLLHNRVGGDDFAAEHSVGNTENIANIIAEQTGADKFELQQTELYPNSYDETVDIAKEEQERNARPALKSVPDLSAYDVVFMGFPCWWGSYPMAFATYFDSVDLSGKTIVPFTTHGGSRFGHSIQDLKAALPQSTIVEGLAVRDRDAQDADISEDVTEFLNDLELN</sequence>
<dbReference type="InterPro" id="IPR029039">
    <property type="entry name" value="Flavoprotein-like_sf"/>
</dbReference>
<name>A0A9D9GT41_9GAMM</name>
<feature type="domain" description="Flavodoxin-like" evidence="4">
    <location>
        <begin position="55"/>
        <end position="186"/>
    </location>
</feature>
<feature type="chain" id="PRO_5039086635" evidence="3">
    <location>
        <begin position="26"/>
        <end position="204"/>
    </location>
</feature>
<evidence type="ECO:0000313" key="5">
    <source>
        <dbReference type="EMBL" id="MBO8416123.1"/>
    </source>
</evidence>
<dbReference type="PANTHER" id="PTHR39201">
    <property type="entry name" value="EXPORTED PROTEIN-RELATED"/>
    <property type="match status" value="1"/>
</dbReference>
<accession>A0A9D9GT41</accession>
<feature type="signal peptide" evidence="3">
    <location>
        <begin position="1"/>
        <end position="25"/>
    </location>
</feature>
<dbReference type="GO" id="GO:0010181">
    <property type="term" value="F:FMN binding"/>
    <property type="evidence" value="ECO:0007669"/>
    <property type="project" value="InterPro"/>
</dbReference>
<dbReference type="Pfam" id="PF12682">
    <property type="entry name" value="Flavodoxin_4"/>
    <property type="match status" value="1"/>
</dbReference>
<dbReference type="EMBL" id="JADINH010000150">
    <property type="protein sequence ID" value="MBO8416123.1"/>
    <property type="molecule type" value="Genomic_DNA"/>
</dbReference>
<evidence type="ECO:0000256" key="3">
    <source>
        <dbReference type="SAM" id="SignalP"/>
    </source>
</evidence>
<organism evidence="5 6">
    <name type="scientific">Candidatus Avisuccinivibrio stercorigallinarum</name>
    <dbReference type="NCBI Taxonomy" id="2840704"/>
    <lineage>
        <taxon>Bacteria</taxon>
        <taxon>Pseudomonadati</taxon>
        <taxon>Pseudomonadota</taxon>
        <taxon>Gammaproteobacteria</taxon>
        <taxon>Aeromonadales</taxon>
        <taxon>Succinivibrionaceae</taxon>
        <taxon>Succinivibrionaceae incertae sedis</taxon>
        <taxon>Candidatus Avisuccinivibrio</taxon>
    </lineage>
</organism>
<dbReference type="Proteomes" id="UP000823631">
    <property type="component" value="Unassembled WGS sequence"/>
</dbReference>
<keyword evidence="2" id="KW-0288">FMN</keyword>
<protein>
    <submittedName>
        <fullName evidence="5">NAD(P)H-dependent oxidoreductase</fullName>
    </submittedName>
</protein>
<comment type="caution">
    <text evidence="5">The sequence shown here is derived from an EMBL/GenBank/DDBJ whole genome shotgun (WGS) entry which is preliminary data.</text>
</comment>
<proteinExistence type="predicted"/>
<keyword evidence="3" id="KW-0732">Signal</keyword>
<evidence type="ECO:0000256" key="1">
    <source>
        <dbReference type="ARBA" id="ARBA00022630"/>
    </source>
</evidence>
<reference evidence="5" key="2">
    <citation type="journal article" date="2021" name="PeerJ">
        <title>Extensive microbial diversity within the chicken gut microbiome revealed by metagenomics and culture.</title>
        <authorList>
            <person name="Gilroy R."/>
            <person name="Ravi A."/>
            <person name="Getino M."/>
            <person name="Pursley I."/>
            <person name="Horton D.L."/>
            <person name="Alikhan N.F."/>
            <person name="Baker D."/>
            <person name="Gharbi K."/>
            <person name="Hall N."/>
            <person name="Watson M."/>
            <person name="Adriaenssens E.M."/>
            <person name="Foster-Nyarko E."/>
            <person name="Jarju S."/>
            <person name="Secka A."/>
            <person name="Antonio M."/>
            <person name="Oren A."/>
            <person name="Chaudhuri R.R."/>
            <person name="La Ragione R."/>
            <person name="Hildebrand F."/>
            <person name="Pallen M.J."/>
        </authorList>
    </citation>
    <scope>NUCLEOTIDE SEQUENCE</scope>
    <source>
        <strain evidence="5">17213</strain>
    </source>
</reference>
<dbReference type="SUPFAM" id="SSF52218">
    <property type="entry name" value="Flavoproteins"/>
    <property type="match status" value="1"/>
</dbReference>